<keyword evidence="10" id="KW-1185">Reference proteome</keyword>
<evidence type="ECO:0000256" key="4">
    <source>
        <dbReference type="ARBA" id="ARBA00022989"/>
    </source>
</evidence>
<dbReference type="EMBL" id="CP046240">
    <property type="protein sequence ID" value="WFD49899.1"/>
    <property type="molecule type" value="Genomic_DNA"/>
</dbReference>
<feature type="transmembrane region" description="Helical" evidence="7">
    <location>
        <begin position="305"/>
        <end position="322"/>
    </location>
</feature>
<evidence type="ECO:0000313" key="9">
    <source>
        <dbReference type="EMBL" id="WFD49899.1"/>
    </source>
</evidence>
<feature type="transmembrane region" description="Helical" evidence="7">
    <location>
        <begin position="455"/>
        <end position="476"/>
    </location>
</feature>
<feature type="transmembrane region" description="Helical" evidence="7">
    <location>
        <begin position="342"/>
        <end position="363"/>
    </location>
</feature>
<feature type="transmembrane region" description="Helical" evidence="7">
    <location>
        <begin position="59"/>
        <end position="78"/>
    </location>
</feature>
<feature type="transmembrane region" description="Helical" evidence="7">
    <location>
        <begin position="188"/>
        <end position="207"/>
    </location>
</feature>
<evidence type="ECO:0000256" key="1">
    <source>
        <dbReference type="ARBA" id="ARBA00004141"/>
    </source>
</evidence>
<feature type="transmembrane region" description="Helical" evidence="7">
    <location>
        <begin position="98"/>
        <end position="115"/>
    </location>
</feature>
<evidence type="ECO:0000259" key="8">
    <source>
        <dbReference type="PROSITE" id="PS50850"/>
    </source>
</evidence>
<evidence type="ECO:0000256" key="7">
    <source>
        <dbReference type="SAM" id="Phobius"/>
    </source>
</evidence>
<dbReference type="SUPFAM" id="SSF103473">
    <property type="entry name" value="MFS general substrate transporter"/>
    <property type="match status" value="1"/>
</dbReference>
<keyword evidence="4 7" id="KW-1133">Transmembrane helix</keyword>
<accession>A0ABY8EZ63</accession>
<keyword evidence="5 7" id="KW-0472">Membrane</keyword>
<feature type="transmembrane region" description="Helical" evidence="7">
    <location>
        <begin position="384"/>
        <end position="401"/>
    </location>
</feature>
<evidence type="ECO:0000256" key="3">
    <source>
        <dbReference type="ARBA" id="ARBA00022692"/>
    </source>
</evidence>
<reference evidence="9 10" key="1">
    <citation type="journal article" date="2020" name="Elife">
        <title>Loss of centromere function drives karyotype evolution in closely related Malassezia species.</title>
        <authorList>
            <person name="Sankaranarayanan S.R."/>
            <person name="Ianiri G."/>
            <person name="Coelho M.A."/>
            <person name="Reza M.H."/>
            <person name="Thimmappa B.C."/>
            <person name="Ganguly P."/>
            <person name="Vadnala R.N."/>
            <person name="Sun S."/>
            <person name="Siddharthan R."/>
            <person name="Tellgren-Roth C."/>
            <person name="Dawson T.L."/>
            <person name="Heitman J."/>
            <person name="Sanyal K."/>
        </authorList>
    </citation>
    <scope>NUCLEOTIDE SEQUENCE [LARGE SCALE GENOMIC DNA]</scope>
    <source>
        <strain evidence="9">CBS14141</strain>
    </source>
</reference>
<feature type="transmembrane region" description="Helical" evidence="7">
    <location>
        <begin position="482"/>
        <end position="504"/>
    </location>
</feature>
<dbReference type="PANTHER" id="PTHR23502:SF51">
    <property type="entry name" value="QUINIDINE RESISTANCE PROTEIN 1-RELATED"/>
    <property type="match status" value="1"/>
</dbReference>
<name>A0ABY8EZ63_MALFU</name>
<dbReference type="Gene3D" id="1.20.1250.20">
    <property type="entry name" value="MFS general substrate transporter like domains"/>
    <property type="match status" value="1"/>
</dbReference>
<dbReference type="Pfam" id="PF07690">
    <property type="entry name" value="MFS_1"/>
    <property type="match status" value="1"/>
</dbReference>
<dbReference type="PROSITE" id="PS50850">
    <property type="entry name" value="MFS"/>
    <property type="match status" value="1"/>
</dbReference>
<protein>
    <recommendedName>
        <fullName evidence="8">Major facilitator superfamily (MFS) profile domain-containing protein</fullName>
    </recommendedName>
</protein>
<evidence type="ECO:0000256" key="2">
    <source>
        <dbReference type="ARBA" id="ARBA00022448"/>
    </source>
</evidence>
<proteinExistence type="predicted"/>
<sequence>MRPSASNAQEPEPPDTAAPPSPQLESVGAIEVPVPPEDQPRPHVEEDEHYSAFTKNARIFVVVFASVSGVMSPFAINIYMPAVPEITKDLRITDSQTLLSITTYMIFQGLTPSFWAPLSDSYGRRPILIMAFVVFLIANLGLSFTQAYWLLLVLRMLQASGASSAISIGAGCISDVSRRKERGTYMGFFQMGTLLGPAIGPIVGGLVAHRWDWHAVFFFLSALGGGYLVFMVLMLPESLRALVGDGSLRPYGIWRTLIPLHMVDDSLEGTDAEKQHTHRMNPPPKLNLQSMGFDRPWRAFLQPDLALMILSFAIPFGVYTMVTSSLSPALTNVYHYNSIEVGLCYMPLGIGSALGSILAGKLLDFEYRRAFQKHGKNLNLYHTRLKHAFLFNFIFTAFVLASEWCMDVKEFDQPVHIAVPMVLLFLMTLTCIMFFNSIQTILVDLSPGRAASVTAALNIGRCLVGAGFVAAVQYAVDAIGSGWTFVIFSLSSFAISTPLVWIVMHYGPQWSRAREERLAKLGLQ</sequence>
<keyword evidence="2" id="KW-0813">Transport</keyword>
<dbReference type="InterPro" id="IPR036259">
    <property type="entry name" value="MFS_trans_sf"/>
</dbReference>
<dbReference type="PANTHER" id="PTHR23502">
    <property type="entry name" value="MAJOR FACILITATOR SUPERFAMILY"/>
    <property type="match status" value="1"/>
</dbReference>
<evidence type="ECO:0000256" key="5">
    <source>
        <dbReference type="ARBA" id="ARBA00023136"/>
    </source>
</evidence>
<comment type="subcellular location">
    <subcellularLocation>
        <location evidence="1">Membrane</location>
        <topology evidence="1">Multi-pass membrane protein</topology>
    </subcellularLocation>
</comment>
<organism evidence="9 10">
    <name type="scientific">Malassezia furfur</name>
    <name type="common">Pityriasis versicolor infection agent</name>
    <name type="synonym">Pityrosporum furfur</name>
    <dbReference type="NCBI Taxonomy" id="55194"/>
    <lineage>
        <taxon>Eukaryota</taxon>
        <taxon>Fungi</taxon>
        <taxon>Dikarya</taxon>
        <taxon>Basidiomycota</taxon>
        <taxon>Ustilaginomycotina</taxon>
        <taxon>Malasseziomycetes</taxon>
        <taxon>Malasseziales</taxon>
        <taxon>Malasseziaceae</taxon>
        <taxon>Malassezia</taxon>
    </lineage>
</organism>
<gene>
    <name evidence="9" type="ORF">GLX27_004585</name>
</gene>
<dbReference type="InterPro" id="IPR011701">
    <property type="entry name" value="MFS"/>
</dbReference>
<feature type="transmembrane region" description="Helical" evidence="7">
    <location>
        <begin position="213"/>
        <end position="235"/>
    </location>
</feature>
<feature type="domain" description="Major facilitator superfamily (MFS) profile" evidence="8">
    <location>
        <begin position="61"/>
        <end position="509"/>
    </location>
</feature>
<feature type="region of interest" description="Disordered" evidence="6">
    <location>
        <begin position="1"/>
        <end position="45"/>
    </location>
</feature>
<evidence type="ECO:0000313" key="10">
    <source>
        <dbReference type="Proteomes" id="UP000818624"/>
    </source>
</evidence>
<dbReference type="Gene3D" id="1.20.1720.10">
    <property type="entry name" value="Multidrug resistance protein D"/>
    <property type="match status" value="1"/>
</dbReference>
<keyword evidence="3 7" id="KW-0812">Transmembrane</keyword>
<feature type="transmembrane region" description="Helical" evidence="7">
    <location>
        <begin position="157"/>
        <end position="176"/>
    </location>
</feature>
<dbReference type="InterPro" id="IPR020846">
    <property type="entry name" value="MFS_dom"/>
</dbReference>
<feature type="transmembrane region" description="Helical" evidence="7">
    <location>
        <begin position="421"/>
        <end position="443"/>
    </location>
</feature>
<feature type="transmembrane region" description="Helical" evidence="7">
    <location>
        <begin position="127"/>
        <end position="151"/>
    </location>
</feature>
<evidence type="ECO:0000256" key="6">
    <source>
        <dbReference type="SAM" id="MobiDB-lite"/>
    </source>
</evidence>
<dbReference type="Proteomes" id="UP000818624">
    <property type="component" value="Chromosome 7"/>
</dbReference>